<dbReference type="AlphaFoldDB" id="A0A5B8QSE5"/>
<dbReference type="Proteomes" id="UP000321124">
    <property type="component" value="Chromosome"/>
</dbReference>
<gene>
    <name evidence="4" type="ORF">D0436_01715</name>
</gene>
<feature type="domain" description="HTH tetR-type" evidence="3">
    <location>
        <begin position="10"/>
        <end position="70"/>
    </location>
</feature>
<evidence type="ECO:0000259" key="3">
    <source>
        <dbReference type="PROSITE" id="PS50977"/>
    </source>
</evidence>
<protein>
    <submittedName>
        <fullName evidence="4">TetR/AcrR family transcriptional regulator</fullName>
    </submittedName>
</protein>
<dbReference type="GO" id="GO:0003677">
    <property type="term" value="F:DNA binding"/>
    <property type="evidence" value="ECO:0007669"/>
    <property type="project" value="UniProtKB-UniRule"/>
</dbReference>
<sequence>MKCPTDSLSILRCNQILDAAEKLIESQGVVSFKFSQLAHEVGCSTGTLYKFFERKEDVLVCLFLRSATSNHLPIFIHKNPELTAQEKVLLPILFTFETIKRSSSFFTLRSVSVNTMVWKLASDEKVERFKKRINAFWGWFTDALNLAVENGELVATPLEIQELVQGITFYLTGSLTQFESQLIAPEYLSNRRDTCYRHLANLMERYKWKKPLTLALFDSLESRTVKFFDQHYRDHMTCAACSALSNKSTLELSKCTRNSLTFDI</sequence>
<dbReference type="Gene3D" id="1.10.357.10">
    <property type="entry name" value="Tetracycline Repressor, domain 2"/>
    <property type="match status" value="1"/>
</dbReference>
<keyword evidence="1 2" id="KW-0238">DNA-binding</keyword>
<dbReference type="EMBL" id="CP031775">
    <property type="protein sequence ID" value="QDZ89278.1"/>
    <property type="molecule type" value="Genomic_DNA"/>
</dbReference>
<dbReference type="PRINTS" id="PR00455">
    <property type="entry name" value="HTHTETR"/>
</dbReference>
<evidence type="ECO:0000256" key="2">
    <source>
        <dbReference type="PROSITE-ProRule" id="PRU00335"/>
    </source>
</evidence>
<evidence type="ECO:0000313" key="5">
    <source>
        <dbReference type="Proteomes" id="UP000321124"/>
    </source>
</evidence>
<feature type="DNA-binding region" description="H-T-H motif" evidence="2">
    <location>
        <begin position="33"/>
        <end position="52"/>
    </location>
</feature>
<dbReference type="KEGG" id="sdeo:D0436_01715"/>
<dbReference type="PROSITE" id="PS50977">
    <property type="entry name" value="HTH_TETR_2"/>
    <property type="match status" value="1"/>
</dbReference>
<reference evidence="4 5" key="1">
    <citation type="journal article" date="2019" name="Ecotoxicol. Environ. Saf.">
        <title>Microbial characterization of heavy metal resistant bacterial strains isolated from an electroplating wastewater treatment plant.</title>
        <authorList>
            <person name="Cai X."/>
            <person name="Zheng X."/>
            <person name="Zhang D."/>
            <person name="Iqbal W."/>
            <person name="Liu C."/>
            <person name="Yang B."/>
            <person name="Zhao X."/>
            <person name="Lu X."/>
            <person name="Mao Y."/>
        </authorList>
    </citation>
    <scope>NUCLEOTIDE SEQUENCE [LARGE SCALE GENOMIC DNA]</scope>
    <source>
        <strain evidence="4 5">Ni1-3</strain>
    </source>
</reference>
<organism evidence="4 5">
    <name type="scientific">Shewanella decolorationis</name>
    <dbReference type="NCBI Taxonomy" id="256839"/>
    <lineage>
        <taxon>Bacteria</taxon>
        <taxon>Pseudomonadati</taxon>
        <taxon>Pseudomonadota</taxon>
        <taxon>Gammaproteobacteria</taxon>
        <taxon>Alteromonadales</taxon>
        <taxon>Shewanellaceae</taxon>
        <taxon>Shewanella</taxon>
    </lineage>
</organism>
<dbReference type="OrthoDB" id="5918833at2"/>
<proteinExistence type="predicted"/>
<dbReference type="Pfam" id="PF00440">
    <property type="entry name" value="TetR_N"/>
    <property type="match status" value="1"/>
</dbReference>
<name>A0A5B8QSE5_9GAMM</name>
<dbReference type="InterPro" id="IPR001647">
    <property type="entry name" value="HTH_TetR"/>
</dbReference>
<accession>A0A5B8QSE5</accession>
<evidence type="ECO:0000313" key="4">
    <source>
        <dbReference type="EMBL" id="QDZ89278.1"/>
    </source>
</evidence>
<dbReference type="RefSeq" id="WP_133180272.1">
    <property type="nucleotide sequence ID" value="NZ_CP031775.2"/>
</dbReference>
<dbReference type="InterPro" id="IPR009057">
    <property type="entry name" value="Homeodomain-like_sf"/>
</dbReference>
<evidence type="ECO:0000256" key="1">
    <source>
        <dbReference type="ARBA" id="ARBA00023125"/>
    </source>
</evidence>
<dbReference type="SUPFAM" id="SSF46689">
    <property type="entry name" value="Homeodomain-like"/>
    <property type="match status" value="1"/>
</dbReference>